<reference evidence="3 4" key="1">
    <citation type="journal article" date="2019" name="Int. J. Syst. Evol. Microbiol.">
        <title>The Global Catalogue of Microorganisms (GCM) 10K type strain sequencing project: providing services to taxonomists for standard genome sequencing and annotation.</title>
        <authorList>
            <consortium name="The Broad Institute Genomics Platform"/>
            <consortium name="The Broad Institute Genome Sequencing Center for Infectious Disease"/>
            <person name="Wu L."/>
            <person name="Ma J."/>
        </authorList>
    </citation>
    <scope>NUCLEOTIDE SEQUENCE [LARGE SCALE GENOMIC DNA]</scope>
    <source>
        <strain evidence="3 4">CGMCC 1.12553</strain>
    </source>
</reference>
<feature type="transmembrane region" description="Helical" evidence="2">
    <location>
        <begin position="28"/>
        <end position="50"/>
    </location>
</feature>
<dbReference type="Proteomes" id="UP001595921">
    <property type="component" value="Unassembled WGS sequence"/>
</dbReference>
<comment type="caution">
    <text evidence="3">The sequence shown here is derived from an EMBL/GenBank/DDBJ whole genome shotgun (WGS) entry which is preliminary data.</text>
</comment>
<evidence type="ECO:0000256" key="1">
    <source>
        <dbReference type="SAM" id="MobiDB-lite"/>
    </source>
</evidence>
<keyword evidence="2" id="KW-0812">Transmembrane</keyword>
<evidence type="ECO:0000313" key="4">
    <source>
        <dbReference type="Proteomes" id="UP001595921"/>
    </source>
</evidence>
<keyword evidence="2" id="KW-0472">Membrane</keyword>
<gene>
    <name evidence="3" type="ORF">ACFO0N_03265</name>
</gene>
<feature type="region of interest" description="Disordered" evidence="1">
    <location>
        <begin position="1"/>
        <end position="21"/>
    </location>
</feature>
<keyword evidence="4" id="KW-1185">Reference proteome</keyword>
<evidence type="ECO:0000313" key="3">
    <source>
        <dbReference type="EMBL" id="MFC4356965.1"/>
    </source>
</evidence>
<organism evidence="3 4">
    <name type="scientific">Halobium salinum</name>
    <dbReference type="NCBI Taxonomy" id="1364940"/>
    <lineage>
        <taxon>Archaea</taxon>
        <taxon>Methanobacteriati</taxon>
        <taxon>Methanobacteriota</taxon>
        <taxon>Stenosarchaea group</taxon>
        <taxon>Halobacteria</taxon>
        <taxon>Halobacteriales</taxon>
        <taxon>Haloferacaceae</taxon>
        <taxon>Halobium</taxon>
    </lineage>
</organism>
<proteinExistence type="predicted"/>
<sequence>MSGERREEREEAGEVDDGPGAAPTVETVVLVVGVAVTLLLFGYVGAHALATPDGANPTASVVSTDASADGVRTTVALSNPGDIGLSSVTVDVDCGETTRQLQFRHVPADGTRQGTVACPAGSDPSVSVSSWIAV</sequence>
<keyword evidence="2" id="KW-1133">Transmembrane helix</keyword>
<protein>
    <submittedName>
        <fullName evidence="3">Uncharacterized protein</fullName>
    </submittedName>
</protein>
<name>A0ABD5P8C0_9EURY</name>
<dbReference type="RefSeq" id="WP_267621870.1">
    <property type="nucleotide sequence ID" value="NZ_JAODIW010000006.1"/>
</dbReference>
<accession>A0ABD5P8C0</accession>
<evidence type="ECO:0000256" key="2">
    <source>
        <dbReference type="SAM" id="Phobius"/>
    </source>
</evidence>
<dbReference type="AlphaFoldDB" id="A0ABD5P8C0"/>
<dbReference type="EMBL" id="JBHSDS010000003">
    <property type="protein sequence ID" value="MFC4356965.1"/>
    <property type="molecule type" value="Genomic_DNA"/>
</dbReference>